<dbReference type="AlphaFoldDB" id="A0A8T0TYB8"/>
<gene>
    <name evidence="1" type="ORF">PVAP13_3NG037400</name>
</gene>
<comment type="caution">
    <text evidence="1">The sequence shown here is derived from an EMBL/GenBank/DDBJ whole genome shotgun (WGS) entry which is preliminary data.</text>
</comment>
<dbReference type="GO" id="GO:0031428">
    <property type="term" value="C:box C/D methylation guide snoRNP complex"/>
    <property type="evidence" value="ECO:0007669"/>
    <property type="project" value="InterPro"/>
</dbReference>
<dbReference type="InterPro" id="IPR045056">
    <property type="entry name" value="Nop56/Nop58"/>
</dbReference>
<dbReference type="PANTHER" id="PTHR10894">
    <property type="entry name" value="NUCLEOLAR PROTEIN 5 NUCLEOLAR PROTEIN NOP5 NOP58"/>
    <property type="match status" value="1"/>
</dbReference>
<keyword evidence="2" id="KW-1185">Reference proteome</keyword>
<dbReference type="GO" id="GO:0030515">
    <property type="term" value="F:snoRNA binding"/>
    <property type="evidence" value="ECO:0007669"/>
    <property type="project" value="InterPro"/>
</dbReference>
<evidence type="ECO:0000313" key="2">
    <source>
        <dbReference type="Proteomes" id="UP000823388"/>
    </source>
</evidence>
<dbReference type="EMBL" id="CM029042">
    <property type="protein sequence ID" value="KAG2615770.1"/>
    <property type="molecule type" value="Genomic_DNA"/>
</dbReference>
<dbReference type="PANTHER" id="PTHR10894:SF14">
    <property type="entry name" value="EXPRESSED PROTEIN"/>
    <property type="match status" value="1"/>
</dbReference>
<sequence>MIRQWLLPEMKLAVGKPEYKMIIESDLKITCVHNEIVMELMWGIQHLMHKFVPEEKVEVAKEDRLPMSQGLKIVLRRYGFDVKPEMVNDQIVETAGDLFECDAVEKLFSSYLRNVSLCLKDTSCINCENWGNLKLATALIVIFGPEEDDNDFRKVLSEDEVSKLMDDARKYYGVLSMALSLRTYEKIRSAYRVRNEKKILLESLIKKAKKAFEAEQAQVCEKGKVHGESEQTPQEHVISASKPPYAYEHPLPKGLKRSWNSTFEPNVLNKSTFCESLSLGETGSRRIASISEAQPSSSKAIVPYKPFPHAVLLNQNIDVDNLVGISAVPPPLTESVEQVEVLGDGKDEDLCFS</sequence>
<dbReference type="Proteomes" id="UP000823388">
    <property type="component" value="Chromosome 3N"/>
</dbReference>
<accession>A0A8T0TYB8</accession>
<name>A0A8T0TYB8_PANVG</name>
<reference evidence="1" key="1">
    <citation type="submission" date="2020-05" db="EMBL/GenBank/DDBJ databases">
        <title>WGS assembly of Panicum virgatum.</title>
        <authorList>
            <person name="Lovell J.T."/>
            <person name="Jenkins J."/>
            <person name="Shu S."/>
            <person name="Juenger T.E."/>
            <person name="Schmutz J."/>
        </authorList>
    </citation>
    <scope>NUCLEOTIDE SEQUENCE</scope>
    <source>
        <strain evidence="1">AP13</strain>
    </source>
</reference>
<dbReference type="EMBL" id="CM029042">
    <property type="protein sequence ID" value="KAG2615771.1"/>
    <property type="molecule type" value="Genomic_DNA"/>
</dbReference>
<dbReference type="OrthoDB" id="716097at2759"/>
<dbReference type="EMBL" id="CM029042">
    <property type="protein sequence ID" value="KAG2615772.1"/>
    <property type="molecule type" value="Genomic_DNA"/>
</dbReference>
<dbReference type="GO" id="GO:0032040">
    <property type="term" value="C:small-subunit processome"/>
    <property type="evidence" value="ECO:0007669"/>
    <property type="project" value="InterPro"/>
</dbReference>
<evidence type="ECO:0000313" key="1">
    <source>
        <dbReference type="EMBL" id="KAG2615770.1"/>
    </source>
</evidence>
<proteinExistence type="predicted"/>
<organism evidence="1 2">
    <name type="scientific">Panicum virgatum</name>
    <name type="common">Blackwell switchgrass</name>
    <dbReference type="NCBI Taxonomy" id="38727"/>
    <lineage>
        <taxon>Eukaryota</taxon>
        <taxon>Viridiplantae</taxon>
        <taxon>Streptophyta</taxon>
        <taxon>Embryophyta</taxon>
        <taxon>Tracheophyta</taxon>
        <taxon>Spermatophyta</taxon>
        <taxon>Magnoliopsida</taxon>
        <taxon>Liliopsida</taxon>
        <taxon>Poales</taxon>
        <taxon>Poaceae</taxon>
        <taxon>PACMAD clade</taxon>
        <taxon>Panicoideae</taxon>
        <taxon>Panicodae</taxon>
        <taxon>Paniceae</taxon>
        <taxon>Panicinae</taxon>
        <taxon>Panicum</taxon>
        <taxon>Panicum sect. Hiantes</taxon>
    </lineage>
</organism>
<protein>
    <submittedName>
        <fullName evidence="1">Uncharacterized protein</fullName>
    </submittedName>
</protein>